<dbReference type="KEGG" id="pcon:B0A89_09950"/>
<dbReference type="AlphaFoldDB" id="A0A1W6CYH1"/>
<gene>
    <name evidence="2" type="ORF">B0A89_09950</name>
</gene>
<dbReference type="Proteomes" id="UP000193017">
    <property type="component" value="Chromosome"/>
</dbReference>
<evidence type="ECO:0000313" key="2">
    <source>
        <dbReference type="EMBL" id="ARJ69900.1"/>
    </source>
</evidence>
<dbReference type="EMBL" id="CP020612">
    <property type="protein sequence ID" value="ARJ69900.1"/>
    <property type="molecule type" value="Genomic_DNA"/>
</dbReference>
<keyword evidence="3" id="KW-1185">Reference proteome</keyword>
<name>A0A1W6CYH1_9RHOB</name>
<evidence type="ECO:0000256" key="1">
    <source>
        <dbReference type="SAM" id="MobiDB-lite"/>
    </source>
</evidence>
<feature type="compositionally biased region" description="Basic and acidic residues" evidence="1">
    <location>
        <begin position="20"/>
        <end position="40"/>
    </location>
</feature>
<evidence type="ECO:0000313" key="3">
    <source>
        <dbReference type="Proteomes" id="UP000193017"/>
    </source>
</evidence>
<sequence>MVSSGGQIRRGARISASVSRRADEPTSRRADEPTSRRADLAPRQGSVNRLRRSRARGRRPVRASGSAAFQRRAPRSGGCARG</sequence>
<feature type="region of interest" description="Disordered" evidence="1">
    <location>
        <begin position="1"/>
        <end position="82"/>
    </location>
</feature>
<accession>A0A1W6CYH1</accession>
<protein>
    <submittedName>
        <fullName evidence="2">Uncharacterized protein</fullName>
    </submittedName>
</protein>
<proteinExistence type="predicted"/>
<reference evidence="2 3" key="1">
    <citation type="submission" date="2017-03" db="EMBL/GenBank/DDBJ databases">
        <title>Genome sequence of Paracoccus contaminans isolated from a water microcosm.</title>
        <authorList>
            <person name="Aurass P."/>
            <person name="Karste S."/>
            <person name="Trost E."/>
            <person name="Glaeser S.P."/>
            <person name="Kaempfer P."/>
            <person name="Flieger A."/>
        </authorList>
    </citation>
    <scope>NUCLEOTIDE SEQUENCE [LARGE SCALE GENOMIC DNA]</scope>
    <source>
        <strain evidence="3">RKI 16-01929T\LMG 29738T\CCM 8701T\CIP 111112T</strain>
    </source>
</reference>
<organism evidence="2 3">
    <name type="scientific">Paracoccus contaminans</name>
    <dbReference type="NCBI Taxonomy" id="1945662"/>
    <lineage>
        <taxon>Bacteria</taxon>
        <taxon>Pseudomonadati</taxon>
        <taxon>Pseudomonadota</taxon>
        <taxon>Alphaproteobacteria</taxon>
        <taxon>Rhodobacterales</taxon>
        <taxon>Paracoccaceae</taxon>
        <taxon>Paracoccus</taxon>
    </lineage>
</organism>
<feature type="compositionally biased region" description="Basic residues" evidence="1">
    <location>
        <begin position="49"/>
        <end position="61"/>
    </location>
</feature>